<feature type="domain" description="DUF2428" evidence="2">
    <location>
        <begin position="704"/>
        <end position="955"/>
    </location>
</feature>
<dbReference type="PANTHER" id="PTHR14387:SF0">
    <property type="entry name" value="DUF2428 DOMAIN-CONTAINING PROTEIN"/>
    <property type="match status" value="1"/>
</dbReference>
<dbReference type="GO" id="GO:0030488">
    <property type="term" value="P:tRNA methylation"/>
    <property type="evidence" value="ECO:0007669"/>
    <property type="project" value="TreeGrafter"/>
</dbReference>
<evidence type="ECO:0000256" key="1">
    <source>
        <dbReference type="ARBA" id="ARBA00022694"/>
    </source>
</evidence>
<keyword evidence="5" id="KW-1185">Reference proteome</keyword>
<dbReference type="Pfam" id="PF25151">
    <property type="entry name" value="TPR_Trm732_C"/>
    <property type="match status" value="1"/>
</dbReference>
<dbReference type="GO" id="GO:0005829">
    <property type="term" value="C:cytosol"/>
    <property type="evidence" value="ECO:0007669"/>
    <property type="project" value="TreeGrafter"/>
</dbReference>
<comment type="caution">
    <text evidence="4">The sequence shown here is derived from an EMBL/GenBank/DDBJ whole genome shotgun (WGS) entry which is preliminary data.</text>
</comment>
<evidence type="ECO:0000259" key="2">
    <source>
        <dbReference type="Pfam" id="PF10350"/>
    </source>
</evidence>
<keyword evidence="1" id="KW-0819">tRNA processing</keyword>
<protein>
    <recommendedName>
        <fullName evidence="6">DUF2428 domain-containing protein</fullName>
    </recommendedName>
</protein>
<dbReference type="InterPro" id="IPR056842">
    <property type="entry name" value="THADA-like_TPR_C"/>
</dbReference>
<dbReference type="EMBL" id="JADYXP020000024">
    <property type="protein sequence ID" value="KAL0101089.1"/>
    <property type="molecule type" value="Genomic_DNA"/>
</dbReference>
<sequence>MNEIKLHDVFVELQNRQDDVPIFRKLISTPWHDSASKNVKEWEMILAHIVEIISNIGIKNCSTLGDKRILLACHALYVLIPMQCDNSQFLKDTLIAFQRLDSHSLRFLEKQYTVSDLELFKLCNAYGYLQVNWKYVSESTKCFEYDALLITFDVIYRNCLKYTKYSYFAYKVFLAWLSRLKSVSDTRFWGQSDCIVERKLEAIIFSNWSNAYSNLCKLNADIFNVYLQIMSRKYNEIFIDRIYYTCLKDMSWQSNTKYFILAEVIQVSNMPVEDTSHFALDLCMGLTKNYLLCSVTKLYLVLLKRLSEVQWKNMFKEVMIFVVDHWECESEDYKALQSLFKYWLEPTIEKHRNILPFLWELCGLREAPCFRSHLQRIAAKMRVKLPKMHEVDCYLNNKEEQIRLNGFAVLCYRAVELIDTEKADPFLSIKQFLWFNANTATILMREGIIKYFEVLCSNVLKAIIVKGVCAQSIFELIEWMHEYFLDCFEIGSCYQRKILALNLYRTLLSFTNKNVRKNCCIRQNKEERLRCITVVDKYLKSTDSWRKFTNKESLFLLLRLVLDSALDVRQLAATLILEHFKKDALPSVEKNIIYNCAWEHCNSSKFYKIESGATLIKILARWFPLNEITEDAAVKFFDNEYSNILVYSSYSEFFFNKAKCQLEQMKSDILKAIVQNRPFYGVMTALLAVAFRDGPENRILTQQFTEEILNLLEDAVDFFLSMFSTKASNTVYSSSFAEMGLAIDEKIKTSEIENSNYDELQLSPAHQVLISCIWMSLKVSCEIASEIGILMHSSTQVNCCMDIIVTILLKCRHKGVVECAGVAIANLSKCLYNRTEYSELPKIYLTRLLVEDTEKSLHLTRRGAGLSIMFHRLVVSDRRDGRPAVHFAIQTLMHSLENCSVAAIKNVEAGADSPWAKRLHFLRALVADKDIHTQLIPYMENICLMCFEYMESNIWVVRNASLQLYGAVVPRLVGQCTKEVDGAFNLDFGDGYSVNHFVTHYPKLTNRVWTQLRDVSRIYGTSNAALRSYSSVVHMLILLSKLSMSGCDLVDYPAKIFTIKIKRLLLVFFSNPLIHVRQLAAKAYTALTPFNDIVSERDAIKKKILSSHDVNMCHGCLLTCEYLRQKYVCDTHIYSSHEIVKNYDKVCWDKSFQEKRNLDILTVLGNDTWKHRKVVQPCYILETLFLSESRHDSDFFTNHILPLIKRVVPLQTIQPGFYQFCGVWGRLYAENIQLGLENSYSRARKVSISELCDSEREKIRTIFNLNFIEPGIEFLKCLKESSRIFDATNYVSLLTFFLEYLTSMKNNCHLHQLLVDEIATFTLKAIRHVSLDNKLKLELEFDEIIEKLNEVELIVANTNVIRVKNSLILAFSKRETMINSVLSHVSEICINEERSVRLVAAEYIELALRRSLHLKNDNKLTIMRCCLILLKDEIVEIRQFVSKALQENVAFHDYVDFGSHRDRMLLHEEVMYQRLVSNVIRHHIIDNNMDFIRYFTHTVQNSDSIATIIENPFQHNDSIFYKEESKFLNICFLHDFLSDSREDPLNAILAIQTMRFRKLQEEAGFRYNDLQVILYLKEVNYMARKRDIVIQYLITK</sequence>
<dbReference type="Pfam" id="PF10350">
    <property type="entry name" value="DUF2428"/>
    <property type="match status" value="1"/>
</dbReference>
<dbReference type="InterPro" id="IPR051954">
    <property type="entry name" value="tRNA_methyltransferase_THADA"/>
</dbReference>
<evidence type="ECO:0000259" key="3">
    <source>
        <dbReference type="Pfam" id="PF25151"/>
    </source>
</evidence>
<gene>
    <name evidence="4" type="ORF">PUN28_018742</name>
</gene>
<evidence type="ECO:0008006" key="6">
    <source>
        <dbReference type="Google" id="ProtNLM"/>
    </source>
</evidence>
<proteinExistence type="predicted"/>
<organism evidence="4 5">
    <name type="scientific">Cardiocondyla obscurior</name>
    <dbReference type="NCBI Taxonomy" id="286306"/>
    <lineage>
        <taxon>Eukaryota</taxon>
        <taxon>Metazoa</taxon>
        <taxon>Ecdysozoa</taxon>
        <taxon>Arthropoda</taxon>
        <taxon>Hexapoda</taxon>
        <taxon>Insecta</taxon>
        <taxon>Pterygota</taxon>
        <taxon>Neoptera</taxon>
        <taxon>Endopterygota</taxon>
        <taxon>Hymenoptera</taxon>
        <taxon>Apocrita</taxon>
        <taxon>Aculeata</taxon>
        <taxon>Formicoidea</taxon>
        <taxon>Formicidae</taxon>
        <taxon>Myrmicinae</taxon>
        <taxon>Cardiocondyla</taxon>
    </lineage>
</organism>
<evidence type="ECO:0000313" key="5">
    <source>
        <dbReference type="Proteomes" id="UP001430953"/>
    </source>
</evidence>
<reference evidence="4 5" key="1">
    <citation type="submission" date="2023-03" db="EMBL/GenBank/DDBJ databases">
        <title>High recombination rates correlate with genetic variation in Cardiocondyla obscurior ants.</title>
        <authorList>
            <person name="Errbii M."/>
        </authorList>
    </citation>
    <scope>NUCLEOTIDE SEQUENCE [LARGE SCALE GENOMIC DNA]</scope>
    <source>
        <strain evidence="4">Alpha-2009</strain>
        <tissue evidence="4">Whole body</tissue>
    </source>
</reference>
<dbReference type="Proteomes" id="UP001430953">
    <property type="component" value="Unassembled WGS sequence"/>
</dbReference>
<dbReference type="InterPro" id="IPR019442">
    <property type="entry name" value="THADA/TRM732_DUF2428"/>
</dbReference>
<accession>A0AAW2EFD5</accession>
<evidence type="ECO:0000313" key="4">
    <source>
        <dbReference type="EMBL" id="KAL0101089.1"/>
    </source>
</evidence>
<name>A0AAW2EFD5_9HYME</name>
<dbReference type="PANTHER" id="PTHR14387">
    <property type="entry name" value="THADA/DEATH RECEPTOR INTERACTING PROTEIN"/>
    <property type="match status" value="1"/>
</dbReference>
<feature type="domain" description="tRNA (32-2'-O)-methyltransferase regulator THADA-like C-terminal TPR repeats region" evidence="3">
    <location>
        <begin position="958"/>
        <end position="1122"/>
    </location>
</feature>